<dbReference type="Gene3D" id="3.80.10.10">
    <property type="entry name" value="Ribonuclease Inhibitor"/>
    <property type="match status" value="1"/>
</dbReference>
<dbReference type="InterPro" id="IPR001611">
    <property type="entry name" value="Leu-rich_rpt"/>
</dbReference>
<keyword evidence="1" id="KW-0433">Leucine-rich repeat</keyword>
<dbReference type="Pfam" id="PF12799">
    <property type="entry name" value="LRR_4"/>
    <property type="match status" value="1"/>
</dbReference>
<dbReference type="Proteomes" id="UP001642409">
    <property type="component" value="Unassembled WGS sequence"/>
</dbReference>
<organism evidence="3">
    <name type="scientific">Hexamita inflata</name>
    <dbReference type="NCBI Taxonomy" id="28002"/>
    <lineage>
        <taxon>Eukaryota</taxon>
        <taxon>Metamonada</taxon>
        <taxon>Diplomonadida</taxon>
        <taxon>Hexamitidae</taxon>
        <taxon>Hexamitinae</taxon>
        <taxon>Hexamita</taxon>
    </lineage>
</organism>
<accession>A0AA86RP03</accession>
<evidence type="ECO:0000313" key="4">
    <source>
        <dbReference type="EMBL" id="CAL5986372.1"/>
    </source>
</evidence>
<dbReference type="AlphaFoldDB" id="A0AA86RP03"/>
<dbReference type="PANTHER" id="PTHR46652:SF3">
    <property type="entry name" value="LEUCINE-RICH REPEAT-CONTAINING PROTEIN 9"/>
    <property type="match status" value="1"/>
</dbReference>
<dbReference type="PANTHER" id="PTHR46652">
    <property type="entry name" value="LEUCINE-RICH REPEAT AND IQ DOMAIN-CONTAINING PROTEIN 1-RELATED"/>
    <property type="match status" value="1"/>
</dbReference>
<reference evidence="3" key="1">
    <citation type="submission" date="2023-06" db="EMBL/GenBank/DDBJ databases">
        <authorList>
            <person name="Kurt Z."/>
        </authorList>
    </citation>
    <scope>NUCLEOTIDE SEQUENCE</scope>
</reference>
<dbReference type="InterPro" id="IPR025875">
    <property type="entry name" value="Leu-rich_rpt_4"/>
</dbReference>
<reference evidence="4 5" key="2">
    <citation type="submission" date="2024-07" db="EMBL/GenBank/DDBJ databases">
        <authorList>
            <person name="Akdeniz Z."/>
        </authorList>
    </citation>
    <scope>NUCLEOTIDE SEQUENCE [LARGE SCALE GENOMIC DNA]</scope>
</reference>
<sequence>MTEQLNQNNQIILNQEYNEYMIRKYDEKIEEGDLKIGNQNRGDPEVKNLRFIEKLNIRTLTLFTDNVMSLKLRSNTIKELSFVKPLKLVLNLNVNDLELENLEILRLFRNGFKIRNKLQNSQLFNLSKFNKLHTLDVSFNNVDLTHIHSVLSLTKLSMQSCGLKSIDQIESLTNLEYLNISNNLLQSTDSVSLLVNLKELYINNNENIDITPLNNLVGLINLGLSRCGLKQLNTLKSLINLQFLDISDNSNINITELQYLKNLTHLEMNDCDLVSIYVLRPLMKLKELSILRNKIVYLDANINEMKQLEELIAEDNRISDFSSLEKRYNNQELQDTPSQEELRDANTMRYIESPNIQLKQIQNKRKILKMAFNDFKQKINASINNAHQIHTMFTVNVVHLFQQNQFD</sequence>
<evidence type="ECO:0000256" key="1">
    <source>
        <dbReference type="ARBA" id="ARBA00022614"/>
    </source>
</evidence>
<comment type="caution">
    <text evidence="3">The sequence shown here is derived from an EMBL/GenBank/DDBJ whole genome shotgun (WGS) entry which is preliminary data.</text>
</comment>
<dbReference type="EMBL" id="CAXDID020000020">
    <property type="protein sequence ID" value="CAL5986372.1"/>
    <property type="molecule type" value="Genomic_DNA"/>
</dbReference>
<dbReference type="EMBL" id="CATOUU010001169">
    <property type="protein sequence ID" value="CAI9975347.1"/>
    <property type="molecule type" value="Genomic_DNA"/>
</dbReference>
<dbReference type="PROSITE" id="PS51450">
    <property type="entry name" value="LRR"/>
    <property type="match status" value="3"/>
</dbReference>
<keyword evidence="2" id="KW-0677">Repeat</keyword>
<name>A0AA86RP03_9EUKA</name>
<proteinExistence type="predicted"/>
<dbReference type="InterPro" id="IPR032675">
    <property type="entry name" value="LRR_dom_sf"/>
</dbReference>
<evidence type="ECO:0000313" key="3">
    <source>
        <dbReference type="EMBL" id="CAI9975347.1"/>
    </source>
</evidence>
<dbReference type="SUPFAM" id="SSF52058">
    <property type="entry name" value="L domain-like"/>
    <property type="match status" value="1"/>
</dbReference>
<evidence type="ECO:0000256" key="2">
    <source>
        <dbReference type="ARBA" id="ARBA00022737"/>
    </source>
</evidence>
<gene>
    <name evidence="3" type="ORF">HINF_LOCUS62992</name>
    <name evidence="4" type="ORF">HINF_LOCUS9374</name>
</gene>
<keyword evidence="5" id="KW-1185">Reference proteome</keyword>
<protein>
    <submittedName>
        <fullName evidence="3">Leucine-rich repeat domain-containing protein</fullName>
    </submittedName>
    <submittedName>
        <fullName evidence="4">Leucine-rich_repeat domain-containing protein</fullName>
    </submittedName>
</protein>
<dbReference type="InterPro" id="IPR050836">
    <property type="entry name" value="SDS22/Internalin_LRR"/>
</dbReference>
<evidence type="ECO:0000313" key="5">
    <source>
        <dbReference type="Proteomes" id="UP001642409"/>
    </source>
</evidence>